<dbReference type="Pfam" id="PF08309">
    <property type="entry name" value="LVIVD"/>
    <property type="match status" value="1"/>
</dbReference>
<name>A0A8X8LGB7_9BACT</name>
<protein>
    <submittedName>
        <fullName evidence="1">LVIVD repeat-containing protein</fullName>
    </submittedName>
</protein>
<proteinExistence type="predicted"/>
<evidence type="ECO:0000313" key="2">
    <source>
        <dbReference type="Proteomes" id="UP000198711"/>
    </source>
</evidence>
<organism evidence="1 2">
    <name type="scientific">Hydrobacter penzbergensis</name>
    <dbReference type="NCBI Taxonomy" id="1235997"/>
    <lineage>
        <taxon>Bacteria</taxon>
        <taxon>Pseudomonadati</taxon>
        <taxon>Bacteroidota</taxon>
        <taxon>Chitinophagia</taxon>
        <taxon>Chitinophagales</taxon>
        <taxon>Chitinophagaceae</taxon>
        <taxon>Hydrobacter</taxon>
    </lineage>
</organism>
<dbReference type="EMBL" id="FNNO01000025">
    <property type="protein sequence ID" value="SDX67631.1"/>
    <property type="molecule type" value="Genomic_DNA"/>
</dbReference>
<dbReference type="RefSeq" id="WP_257575086.1">
    <property type="nucleotide sequence ID" value="NZ_FNNO01000025.1"/>
</dbReference>
<evidence type="ECO:0000313" key="1">
    <source>
        <dbReference type="EMBL" id="SDX67631.1"/>
    </source>
</evidence>
<comment type="caution">
    <text evidence="1">The sequence shown here is derived from an EMBL/GenBank/DDBJ whole genome shotgun (WGS) entry which is preliminary data.</text>
</comment>
<reference evidence="1 2" key="1">
    <citation type="submission" date="2016-10" db="EMBL/GenBank/DDBJ databases">
        <authorList>
            <person name="Varghese N."/>
            <person name="Submissions S."/>
        </authorList>
    </citation>
    <scope>NUCLEOTIDE SEQUENCE [LARGE SCALE GENOMIC DNA]</scope>
    <source>
        <strain evidence="1 2">DSM 25353</strain>
    </source>
</reference>
<gene>
    <name evidence="1" type="ORF">SAMN05444410_1257</name>
</gene>
<accession>A0A8X8LGB7</accession>
<dbReference type="SUPFAM" id="SSF63825">
    <property type="entry name" value="YWTD domain"/>
    <property type="match status" value="1"/>
</dbReference>
<dbReference type="PROSITE" id="PS51257">
    <property type="entry name" value="PROKAR_LIPOPROTEIN"/>
    <property type="match status" value="1"/>
</dbReference>
<dbReference type="Proteomes" id="UP000198711">
    <property type="component" value="Unassembled WGS sequence"/>
</dbReference>
<dbReference type="InterPro" id="IPR013211">
    <property type="entry name" value="LVIVD"/>
</dbReference>
<keyword evidence="2" id="KW-1185">Reference proteome</keyword>
<sequence>MKKLLLTFAGSIWLLVSCTKDKATTHYTFYRPVYATKDEVRAGIKSDAPEPVQQPGKVVVKDHYVFLNELNKGIHVIDLTDPAKPVNQAFIHVPGCADLAIQGNYLYADCYTDMVTIDISNPASVSLVQALQGVFPQRIYTDFYPDTTKVITRWIRIDTAVSSRFEQSFAAVADIMRKQYGNIYFSSLASASGAPTAIGIAGSLSRFAQLSQRLYTVSQSDLKVFNVQQAAAPRYVQSIALSQSNIETIFPYKNNLFIGSMVGMFIYNASNPDQPTFLSQFMHVRTCDPVLADGDYAYVTLRGGGFCGGFTNQLDIINLKDLLHPVPVRSYPLSGPQGLSKDGYLLFICDGRDGLKLFNAGDPYNLSLLSQVKGFQPTDVIALGGIAIVTAKDGLYCIDYSDVNNAKIAGKIPVIQNN</sequence>
<dbReference type="AlphaFoldDB" id="A0A8X8LGB7"/>